<dbReference type="InterPro" id="IPR051803">
    <property type="entry name" value="TA_system_RelE-like_toxin"/>
</dbReference>
<comment type="similarity">
    <text evidence="1">Belongs to the RelE toxin family.</text>
</comment>
<sequence length="104" mass="12381">MGKEIIWSKNALEQLEDIHFYIFFESKSIHIADKVIATIFDSTEILKTQPEIYKLDSNKVNNDGTFRVYYIYDYSISYRISDSTIQILRIRHTARKSKKLPWKT</sequence>
<dbReference type="InterPro" id="IPR007712">
    <property type="entry name" value="RelE/ParE_toxin"/>
</dbReference>
<gene>
    <name evidence="3" type="ORF">SAMN05444143_102299</name>
</gene>
<proteinExistence type="inferred from homology"/>
<dbReference type="AlphaFoldDB" id="A0A1I4TW51"/>
<dbReference type="Pfam" id="PF05016">
    <property type="entry name" value="ParE_toxin"/>
    <property type="match status" value="1"/>
</dbReference>
<keyword evidence="2" id="KW-1277">Toxin-antitoxin system</keyword>
<dbReference type="Gene3D" id="3.30.2310.20">
    <property type="entry name" value="RelE-like"/>
    <property type="match status" value="1"/>
</dbReference>
<reference evidence="4" key="1">
    <citation type="submission" date="2016-10" db="EMBL/GenBank/DDBJ databases">
        <authorList>
            <person name="Varghese N."/>
            <person name="Submissions S."/>
        </authorList>
    </citation>
    <scope>NUCLEOTIDE SEQUENCE [LARGE SCALE GENOMIC DNA]</scope>
    <source>
        <strain evidence="4">DSM 4002</strain>
    </source>
</reference>
<dbReference type="PANTHER" id="PTHR33755">
    <property type="entry name" value="TOXIN PARE1-RELATED"/>
    <property type="match status" value="1"/>
</dbReference>
<dbReference type="InterPro" id="IPR035093">
    <property type="entry name" value="RelE/ParE_toxin_dom_sf"/>
</dbReference>
<evidence type="ECO:0000256" key="2">
    <source>
        <dbReference type="ARBA" id="ARBA00022649"/>
    </source>
</evidence>
<evidence type="ECO:0000313" key="4">
    <source>
        <dbReference type="Proteomes" id="UP000182961"/>
    </source>
</evidence>
<evidence type="ECO:0000313" key="3">
    <source>
        <dbReference type="EMBL" id="SFM80810.1"/>
    </source>
</evidence>
<evidence type="ECO:0000256" key="1">
    <source>
        <dbReference type="ARBA" id="ARBA00006226"/>
    </source>
</evidence>
<dbReference type="SUPFAM" id="SSF143011">
    <property type="entry name" value="RelE-like"/>
    <property type="match status" value="1"/>
</dbReference>
<name>A0A1I4TW51_9FLAO</name>
<organism evidence="3 4">
    <name type="scientific">Flavobacterium succinicans</name>
    <dbReference type="NCBI Taxonomy" id="29536"/>
    <lineage>
        <taxon>Bacteria</taxon>
        <taxon>Pseudomonadati</taxon>
        <taxon>Bacteroidota</taxon>
        <taxon>Flavobacteriia</taxon>
        <taxon>Flavobacteriales</taxon>
        <taxon>Flavobacteriaceae</taxon>
        <taxon>Flavobacterium</taxon>
    </lineage>
</organism>
<keyword evidence="4" id="KW-1185">Reference proteome</keyword>
<dbReference type="Proteomes" id="UP000182961">
    <property type="component" value="Unassembled WGS sequence"/>
</dbReference>
<dbReference type="RefSeq" id="WP_024980024.1">
    <property type="nucleotide sequence ID" value="NZ_CBCRUM010000010.1"/>
</dbReference>
<protein>
    <submittedName>
        <fullName evidence="3">Plasmid stabilization system protein ParE</fullName>
    </submittedName>
</protein>
<accession>A0A1I4TW51</accession>
<dbReference type="EMBL" id="FOUT01000002">
    <property type="protein sequence ID" value="SFM80810.1"/>
    <property type="molecule type" value="Genomic_DNA"/>
</dbReference>
<dbReference type="eggNOG" id="COG3668">
    <property type="taxonomic scope" value="Bacteria"/>
</dbReference>